<keyword evidence="5" id="KW-1185">Reference proteome</keyword>
<dbReference type="InterPro" id="IPR012340">
    <property type="entry name" value="NA-bd_OB-fold"/>
</dbReference>
<evidence type="ECO:0000313" key="5">
    <source>
        <dbReference type="Proteomes" id="UP000509594"/>
    </source>
</evidence>
<evidence type="ECO:0000256" key="3">
    <source>
        <dbReference type="SAM" id="Phobius"/>
    </source>
</evidence>
<comment type="subcellular location">
    <subcellularLocation>
        <location evidence="1">Membrane</location>
    </subcellularLocation>
</comment>
<keyword evidence="2 3" id="KW-0472">Membrane</keyword>
<dbReference type="InterPro" id="IPR004329">
    <property type="entry name" value="CcmE"/>
</dbReference>
<dbReference type="OrthoDB" id="120603at2157"/>
<dbReference type="SUPFAM" id="SSF82093">
    <property type="entry name" value="Heme chaperone CcmE"/>
    <property type="match status" value="1"/>
</dbReference>
<keyword evidence="3" id="KW-1133">Transmembrane helix</keyword>
<proteinExistence type="predicted"/>
<dbReference type="Gene3D" id="2.40.50.140">
    <property type="entry name" value="Nucleic acid-binding proteins"/>
    <property type="match status" value="1"/>
</dbReference>
<dbReference type="InterPro" id="IPR036127">
    <property type="entry name" value="CcmE-like_sf"/>
</dbReference>
<reference evidence="4 5" key="1">
    <citation type="submission" date="2020-06" db="EMBL/GenBank/DDBJ databases">
        <title>Methanolobus halotolerans sp. nov., isolated from a saline lake Tus in Siberia.</title>
        <authorList>
            <person name="Shen Y."/>
            <person name="Chen S.-C."/>
            <person name="Lai M.-C."/>
            <person name="Huang H.-H."/>
            <person name="Chiu H.-H."/>
            <person name="Tang S.-L."/>
            <person name="Rogozin D.Y."/>
            <person name="Degermendzhy A.G."/>
        </authorList>
    </citation>
    <scope>NUCLEOTIDE SEQUENCE [LARGE SCALE GENOMIC DNA]</scope>
    <source>
        <strain evidence="4 5">DSM 21339</strain>
    </source>
</reference>
<dbReference type="GO" id="GO:0020037">
    <property type="term" value="F:heme binding"/>
    <property type="evidence" value="ECO:0007669"/>
    <property type="project" value="InterPro"/>
</dbReference>
<dbReference type="GeneID" id="55821897"/>
<evidence type="ECO:0000256" key="1">
    <source>
        <dbReference type="ARBA" id="ARBA00004370"/>
    </source>
</evidence>
<dbReference type="EMBL" id="CP058215">
    <property type="protein sequence ID" value="QLC50441.1"/>
    <property type="molecule type" value="Genomic_DNA"/>
</dbReference>
<keyword evidence="3" id="KW-0812">Transmembrane</keyword>
<evidence type="ECO:0000313" key="4">
    <source>
        <dbReference type="EMBL" id="QLC50441.1"/>
    </source>
</evidence>
<evidence type="ECO:0000256" key="2">
    <source>
        <dbReference type="ARBA" id="ARBA00023136"/>
    </source>
</evidence>
<organism evidence="4 5">
    <name type="scientific">Methanolobus zinderi</name>
    <dbReference type="NCBI Taxonomy" id="536044"/>
    <lineage>
        <taxon>Archaea</taxon>
        <taxon>Methanobacteriati</taxon>
        <taxon>Methanobacteriota</taxon>
        <taxon>Stenosarchaea group</taxon>
        <taxon>Methanomicrobia</taxon>
        <taxon>Methanosarcinales</taxon>
        <taxon>Methanosarcinaceae</taxon>
        <taxon>Methanolobus</taxon>
    </lineage>
</organism>
<dbReference type="Pfam" id="PF03100">
    <property type="entry name" value="CcmE"/>
    <property type="match status" value="1"/>
</dbReference>
<feature type="transmembrane region" description="Helical" evidence="3">
    <location>
        <begin position="7"/>
        <end position="25"/>
    </location>
</feature>
<dbReference type="AlphaFoldDB" id="A0A7D5I5P1"/>
<accession>A0A7D5I5P1</accession>
<sequence length="126" mass="13803">MDRKQKTVLAIFFIIFVGAIGLWNVDLSQGYPMISELKEKPDKYVGENVNTMGTIKNGTLDVSTEGISFTLMDVEDENFEIGVEYTGALPADLDEGKGISISGLMVSPNMIEANKIVMGCPSKYKE</sequence>
<gene>
    <name evidence="4" type="ORF">HWN40_09440</name>
</gene>
<dbReference type="GO" id="GO:0017004">
    <property type="term" value="P:cytochrome complex assembly"/>
    <property type="evidence" value="ECO:0007669"/>
    <property type="project" value="InterPro"/>
</dbReference>
<dbReference type="GO" id="GO:0005886">
    <property type="term" value="C:plasma membrane"/>
    <property type="evidence" value="ECO:0007669"/>
    <property type="project" value="InterPro"/>
</dbReference>
<protein>
    <submittedName>
        <fullName evidence="4">Cytochrome c maturation protein CcmE</fullName>
    </submittedName>
</protein>
<dbReference type="Proteomes" id="UP000509594">
    <property type="component" value="Chromosome"/>
</dbReference>
<dbReference type="RefSeq" id="WP_176965497.1">
    <property type="nucleotide sequence ID" value="NZ_CP058215.1"/>
</dbReference>
<dbReference type="KEGG" id="mzi:HWN40_09440"/>
<name>A0A7D5I5P1_9EURY</name>
<dbReference type="GO" id="GO:0017003">
    <property type="term" value="P:protein-heme linkage"/>
    <property type="evidence" value="ECO:0007669"/>
    <property type="project" value="InterPro"/>
</dbReference>